<dbReference type="InterPro" id="IPR020936">
    <property type="entry name" value="TrhO"/>
</dbReference>
<dbReference type="InterPro" id="IPR001763">
    <property type="entry name" value="Rhodanese-like_dom"/>
</dbReference>
<name>A0A7C9DN27_OPUST</name>
<dbReference type="Pfam" id="PF17773">
    <property type="entry name" value="UPF0176_N"/>
    <property type="match status" value="1"/>
</dbReference>
<dbReference type="InterPro" id="IPR022111">
    <property type="entry name" value="Rhodanese_C"/>
</dbReference>
<dbReference type="PANTHER" id="PTHR43268">
    <property type="entry name" value="THIOSULFATE SULFURTRANSFERASE/RHODANESE-LIKE DOMAIN-CONTAINING PROTEIN 2"/>
    <property type="match status" value="1"/>
</dbReference>
<organism evidence="2">
    <name type="scientific">Opuntia streptacantha</name>
    <name type="common">Prickly pear cactus</name>
    <name type="synonym">Opuntia cardona</name>
    <dbReference type="NCBI Taxonomy" id="393608"/>
    <lineage>
        <taxon>Eukaryota</taxon>
        <taxon>Viridiplantae</taxon>
        <taxon>Streptophyta</taxon>
        <taxon>Embryophyta</taxon>
        <taxon>Tracheophyta</taxon>
        <taxon>Spermatophyta</taxon>
        <taxon>Magnoliopsida</taxon>
        <taxon>eudicotyledons</taxon>
        <taxon>Gunneridae</taxon>
        <taxon>Pentapetalae</taxon>
        <taxon>Caryophyllales</taxon>
        <taxon>Cactineae</taxon>
        <taxon>Cactaceae</taxon>
        <taxon>Opuntioideae</taxon>
        <taxon>Opuntia</taxon>
    </lineage>
</organism>
<reference evidence="2" key="2">
    <citation type="submission" date="2020-07" db="EMBL/GenBank/DDBJ databases">
        <authorList>
            <person name="Vera ALvarez R."/>
            <person name="Arias-Moreno D.M."/>
            <person name="Jimenez-Jacinto V."/>
            <person name="Jimenez-Bremont J.F."/>
            <person name="Swaminathan K."/>
            <person name="Moose S.P."/>
            <person name="Guerrero-Gonzalez M.L."/>
            <person name="Marino-Ramirez L."/>
            <person name="Landsman D."/>
            <person name="Rodriguez-Kessler M."/>
            <person name="Delgado-Sanchez P."/>
        </authorList>
    </citation>
    <scope>NUCLEOTIDE SEQUENCE</scope>
    <source>
        <tissue evidence="2">Cladode</tissue>
    </source>
</reference>
<dbReference type="Gene3D" id="3.30.70.100">
    <property type="match status" value="1"/>
</dbReference>
<protein>
    <recommendedName>
        <fullName evidence="1">Rhodanese domain-containing protein</fullName>
    </recommendedName>
</protein>
<dbReference type="FunFam" id="3.30.70.100:FF:000045">
    <property type="entry name" value="Rhodanese-like domain-containing protein 6"/>
    <property type="match status" value="1"/>
</dbReference>
<dbReference type="Gene3D" id="3.40.250.10">
    <property type="entry name" value="Rhodanese-like domain"/>
    <property type="match status" value="1"/>
</dbReference>
<reference evidence="2" key="1">
    <citation type="journal article" date="2013" name="J. Plant Res.">
        <title>Effect of fungi and light on seed germination of three Opuntia species from semiarid lands of central Mexico.</title>
        <authorList>
            <person name="Delgado-Sanchez P."/>
            <person name="Jimenez-Bremont J.F."/>
            <person name="Guerrero-Gonzalez Mde L."/>
            <person name="Flores J."/>
        </authorList>
    </citation>
    <scope>NUCLEOTIDE SEQUENCE</scope>
    <source>
        <tissue evidence="2">Cladode</tissue>
    </source>
</reference>
<evidence type="ECO:0000259" key="1">
    <source>
        <dbReference type="PROSITE" id="PS50206"/>
    </source>
</evidence>
<evidence type="ECO:0000313" key="2">
    <source>
        <dbReference type="EMBL" id="MBA4646902.1"/>
    </source>
</evidence>
<accession>A0A7C9DN27</accession>
<dbReference type="PANTHER" id="PTHR43268:SF6">
    <property type="entry name" value="THIOSULFATE SULFURTRANSFERASE_RHODANESE-LIKE DOMAIN-CONTAINING PROTEIN 2"/>
    <property type="match status" value="1"/>
</dbReference>
<dbReference type="EMBL" id="GISG01148358">
    <property type="protein sequence ID" value="MBA4646902.1"/>
    <property type="molecule type" value="Transcribed_RNA"/>
</dbReference>
<dbReference type="InterPro" id="IPR040503">
    <property type="entry name" value="TRHO_N"/>
</dbReference>
<dbReference type="Pfam" id="PF12368">
    <property type="entry name" value="Rhodanese_C"/>
    <property type="match status" value="1"/>
</dbReference>
<dbReference type="PROSITE" id="PS50206">
    <property type="entry name" value="RHODANESE_3"/>
    <property type="match status" value="1"/>
</dbReference>
<sequence>MADKNDESEKHGVLLYYKYTHSPIEDLNNLYIFYESNCTSLGLLGRVRIAPQGVNVTVGGKLSSLESHIDALLKVNNGLFHGTDFKLASCDEPLNDEVAKECGFTCLSIRIVKELVTLTSNPLLKSPSIVNAGRHLSATEFHSVLQSAGELLKEELPNNFKKVILLDARNLYETRIGKFESPDVETLDPATRQYSDLPAWIDSNAEKLRGNCVLMYCTGGIRCEMASAYIRSKGTGFENVFQLFGGVQRYLEQFPDGGFFKGKNFVYDPRISVGSSSGYIMGKCLLCGTCFDDYSSRCRCNFCRMLVLVCHDCQKENAQYVCELCEKHGKVAQSVPPVNDDSSEIKCDAGVFKEAEDIVPSWISSECLWFQRENCSISKKTQKLGGACFCECSS</sequence>
<feature type="domain" description="Rhodanese" evidence="1">
    <location>
        <begin position="159"/>
        <end position="259"/>
    </location>
</feature>
<dbReference type="InterPro" id="IPR036873">
    <property type="entry name" value="Rhodanese-like_dom_sf"/>
</dbReference>
<dbReference type="AlphaFoldDB" id="A0A7C9DN27"/>
<proteinExistence type="predicted"/>
<dbReference type="SUPFAM" id="SSF52821">
    <property type="entry name" value="Rhodanese/Cell cycle control phosphatase"/>
    <property type="match status" value="1"/>
</dbReference>
<dbReference type="SMART" id="SM00450">
    <property type="entry name" value="RHOD"/>
    <property type="match status" value="1"/>
</dbReference>
<dbReference type="FunFam" id="3.40.250.10:FF:000022">
    <property type="entry name" value="Thiosulfate sulfurtransferase/rhodanese-like domain-containing protein 2"/>
    <property type="match status" value="1"/>
</dbReference>